<protein>
    <submittedName>
        <fullName evidence="1">Uncharacterized protein</fullName>
    </submittedName>
</protein>
<evidence type="ECO:0000313" key="1">
    <source>
        <dbReference type="EMBL" id="MDR7376644.1"/>
    </source>
</evidence>
<dbReference type="EMBL" id="JAVDXT010000001">
    <property type="protein sequence ID" value="MDR7376644.1"/>
    <property type="molecule type" value="Genomic_DNA"/>
</dbReference>
<gene>
    <name evidence="1" type="ORF">J2X19_001302</name>
</gene>
<accession>A0ABU2C5N4</accession>
<proteinExistence type="predicted"/>
<comment type="caution">
    <text evidence="1">The sequence shown here is derived from an EMBL/GenBank/DDBJ whole genome shotgun (WGS) entry which is preliminary data.</text>
</comment>
<organism evidence="1 2">
    <name type="scientific">Rhodoferax ferrireducens</name>
    <dbReference type="NCBI Taxonomy" id="192843"/>
    <lineage>
        <taxon>Bacteria</taxon>
        <taxon>Pseudomonadati</taxon>
        <taxon>Pseudomonadota</taxon>
        <taxon>Betaproteobacteria</taxon>
        <taxon>Burkholderiales</taxon>
        <taxon>Comamonadaceae</taxon>
        <taxon>Rhodoferax</taxon>
    </lineage>
</organism>
<keyword evidence="2" id="KW-1185">Reference proteome</keyword>
<evidence type="ECO:0000313" key="2">
    <source>
        <dbReference type="Proteomes" id="UP001180487"/>
    </source>
</evidence>
<sequence>MPKRQQQVPKQLQQVRVLVQQLVLQPQVLVQELVLLFCRKQPKQQQPSELRVQAICSLQNSLRGRGKQFPEIVGITRMRMRPRESTRALSTQPSIISFFFGNA</sequence>
<dbReference type="Proteomes" id="UP001180487">
    <property type="component" value="Unassembled WGS sequence"/>
</dbReference>
<dbReference type="RefSeq" id="WP_207776414.1">
    <property type="nucleotide sequence ID" value="NZ_JAVDXT010000001.1"/>
</dbReference>
<name>A0ABU2C5N4_9BURK</name>
<reference evidence="1 2" key="1">
    <citation type="submission" date="2023-07" db="EMBL/GenBank/DDBJ databases">
        <title>Sorghum-associated microbial communities from plants grown in Nebraska, USA.</title>
        <authorList>
            <person name="Schachtman D."/>
        </authorList>
    </citation>
    <scope>NUCLEOTIDE SEQUENCE [LARGE SCALE GENOMIC DNA]</scope>
    <source>
        <strain evidence="1 2">BE313</strain>
    </source>
</reference>